<evidence type="ECO:0000313" key="1">
    <source>
        <dbReference type="EMBL" id="KAJ3496934.1"/>
    </source>
</evidence>
<proteinExistence type="predicted"/>
<keyword evidence="2" id="KW-1185">Reference proteome</keyword>
<accession>A0ACC1R405</accession>
<dbReference type="Proteomes" id="UP001148737">
    <property type="component" value="Unassembled WGS sequence"/>
</dbReference>
<comment type="caution">
    <text evidence="1">The sequence shown here is derived from an EMBL/GenBank/DDBJ whole genome shotgun (WGS) entry which is preliminary data.</text>
</comment>
<reference evidence="1" key="1">
    <citation type="submission" date="2022-07" db="EMBL/GenBank/DDBJ databases">
        <title>Genome Sequence of Lecanicillium saksenae.</title>
        <authorList>
            <person name="Buettner E."/>
        </authorList>
    </citation>
    <scope>NUCLEOTIDE SEQUENCE</scope>
    <source>
        <strain evidence="1">VT-O1</strain>
    </source>
</reference>
<organism evidence="1 2">
    <name type="scientific">Lecanicillium saksenae</name>
    <dbReference type="NCBI Taxonomy" id="468837"/>
    <lineage>
        <taxon>Eukaryota</taxon>
        <taxon>Fungi</taxon>
        <taxon>Dikarya</taxon>
        <taxon>Ascomycota</taxon>
        <taxon>Pezizomycotina</taxon>
        <taxon>Sordariomycetes</taxon>
        <taxon>Hypocreomycetidae</taxon>
        <taxon>Hypocreales</taxon>
        <taxon>Cordycipitaceae</taxon>
        <taxon>Lecanicillium</taxon>
    </lineage>
</organism>
<protein>
    <submittedName>
        <fullName evidence="1">Uncharacterized protein</fullName>
    </submittedName>
</protein>
<gene>
    <name evidence="1" type="ORF">NLG97_g2278</name>
</gene>
<sequence length="634" mass="70821">MSDQGPAPATAESGFIFSMSRSENPFTADPYFQRALATYLPKEILAEVTPAFTKFAEETISPQIREWNVNAERQQPFVEKHNIWGARHDVDRLVTSEGWRGLRKWGAEEGTVAIGYEAEYGKYNRIVQHAKNYLFSPVSGLTGCPLSMTDGTARLLRSQLSGLPESHPFHETYNRLTARTDSWTSGQWMTERPGGSDVQNTETWARYSPLSKKTGEHGKLDEGDYLVSGFKFFSSATDADVTMLLAKTESGKLSAFLAPLTKTVVGEDGRPKVVTNGVRIHRLKNKFGTKQLPTAELELKDMRAHLVGPVDRGVATISHLLNVTRAWAFMSSVSAMRRGLAISKQFAINRTVFGYPLWALPLHLRTLADIEVRVRGFTQLSFFTISLMSFTENGFPESDAPQVPLPKAGEEAMVVLRALTAAAKAVTSKNATITMQECMEALGGVGYMDDPDEPENVARALRDISVNAIWEGTTNVLSSEFVRHVLNRNHLQYLHAWLSKAIAGIKNADYREALQTSWENLHGRLQQNKDYIFDVLSVGRGVMFSFSWIVVGVLLAWDVQRDNDELAEEVARRSILNGEGGLREWLLPDVGKPSSKARFDESKERAKWDCRLVWGRELPEFAPFGQRIPLGSKM</sequence>
<name>A0ACC1R405_9HYPO</name>
<dbReference type="EMBL" id="JANAKD010000150">
    <property type="protein sequence ID" value="KAJ3496934.1"/>
    <property type="molecule type" value="Genomic_DNA"/>
</dbReference>
<evidence type="ECO:0000313" key="2">
    <source>
        <dbReference type="Proteomes" id="UP001148737"/>
    </source>
</evidence>